<dbReference type="PANTHER" id="PTHR46401:SF2">
    <property type="entry name" value="GLYCOSYLTRANSFERASE WBBK-RELATED"/>
    <property type="match status" value="1"/>
</dbReference>
<dbReference type="PANTHER" id="PTHR46401">
    <property type="entry name" value="GLYCOSYLTRANSFERASE WBBK-RELATED"/>
    <property type="match status" value="1"/>
</dbReference>
<feature type="domain" description="Glycosyl transferase family 1" evidence="2">
    <location>
        <begin position="188"/>
        <end position="328"/>
    </location>
</feature>
<evidence type="ECO:0000259" key="2">
    <source>
        <dbReference type="Pfam" id="PF00534"/>
    </source>
</evidence>
<dbReference type="SUPFAM" id="SSF53756">
    <property type="entry name" value="UDP-Glycosyltransferase/glycogen phosphorylase"/>
    <property type="match status" value="1"/>
</dbReference>
<dbReference type="GO" id="GO:0016757">
    <property type="term" value="F:glycosyltransferase activity"/>
    <property type="evidence" value="ECO:0007669"/>
    <property type="project" value="InterPro"/>
</dbReference>
<dbReference type="InterPro" id="IPR001296">
    <property type="entry name" value="Glyco_trans_1"/>
</dbReference>
<dbReference type="AlphaFoldDB" id="A0A1P8VRW9"/>
<dbReference type="Gene3D" id="3.40.50.2000">
    <property type="entry name" value="Glycogen Phosphorylase B"/>
    <property type="match status" value="1"/>
</dbReference>
<name>A0A1P8VRW9_STRSU</name>
<evidence type="ECO:0000313" key="3">
    <source>
        <dbReference type="EMBL" id="APZ79362.1"/>
    </source>
</evidence>
<evidence type="ECO:0000256" key="1">
    <source>
        <dbReference type="ARBA" id="ARBA00022679"/>
    </source>
</evidence>
<protein>
    <submittedName>
        <fullName evidence="3">Glycosyltransferase</fullName>
    </submittedName>
</protein>
<dbReference type="EMBL" id="KX870068">
    <property type="protein sequence ID" value="APZ79362.1"/>
    <property type="molecule type" value="Genomic_DNA"/>
</dbReference>
<proteinExistence type="predicted"/>
<gene>
    <name evidence="3" type="primary">cpsO</name>
    <name evidence="3" type="ORF">1336915.seq-orf15</name>
</gene>
<organism evidence="3">
    <name type="scientific">Streptococcus suis</name>
    <dbReference type="NCBI Taxonomy" id="1307"/>
    <lineage>
        <taxon>Bacteria</taxon>
        <taxon>Bacillati</taxon>
        <taxon>Bacillota</taxon>
        <taxon>Bacilli</taxon>
        <taxon>Lactobacillales</taxon>
        <taxon>Streptococcaceae</taxon>
        <taxon>Streptococcus</taxon>
    </lineage>
</organism>
<dbReference type="CDD" id="cd03801">
    <property type="entry name" value="GT4_PimA-like"/>
    <property type="match status" value="1"/>
</dbReference>
<reference evidence="3" key="1">
    <citation type="submission" date="2017-01" db="EMBL/GenBank/DDBJ databases">
        <title>Genetic analysis of capsular polysaccharide synthesis gene clusters from non-serotypeable of Streptococcus suis.</title>
        <authorList>
            <person name="Qiu X."/>
            <person name="Zheng H."/>
        </authorList>
    </citation>
    <scope>NUCLEOTIDE SEQUENCE</scope>
    <source>
        <strain evidence="3">1336915</strain>
    </source>
</reference>
<dbReference type="GO" id="GO:0009103">
    <property type="term" value="P:lipopolysaccharide biosynthetic process"/>
    <property type="evidence" value="ECO:0007669"/>
    <property type="project" value="TreeGrafter"/>
</dbReference>
<sequence length="352" mass="40203">MKIVFCLPNISKQPSGGYKIAFEYANRLQEYGHQVSIVFLTHTQYSRYTSSIFIKNAIGSLYNCIYPRWFKLHKNIQKIATAYIDGRHFPDADIVIATAVETAEIVKNLPLSKGRKFYLIQDFESWQCGDDEVLATYRYGMKNITVSNWLNDLVSKESKNTYLIKNPIDVEIFKVNQAIEERSPFEIGMLYHKAPYKGCSVALEAIKLARQKYPQIKLSLFGTPAEPDFLEDWMTYTHRATDIQLQQIYNKASIFVCASIKEGFGLTGAESMASGCAFASTNYLGVHEYAVHDRNALLSEVNNPEELANNIVRLIEDDALRYRLVNQAVSDLQEFSWTNAITKINQLFEESM</sequence>
<keyword evidence="1 3" id="KW-0808">Transferase</keyword>
<accession>A0A1P8VRW9</accession>
<dbReference type="Pfam" id="PF00534">
    <property type="entry name" value="Glycos_transf_1"/>
    <property type="match status" value="1"/>
</dbReference>
<dbReference type="Gene3D" id="3.40.50.11090">
    <property type="match status" value="1"/>
</dbReference>